<dbReference type="GO" id="GO:0004099">
    <property type="term" value="F:chitin deacetylase activity"/>
    <property type="evidence" value="ECO:0007669"/>
    <property type="project" value="UniProtKB-EC"/>
</dbReference>
<keyword evidence="3" id="KW-0170">Cobalt</keyword>
<gene>
    <name evidence="8" type="ORF">SLS62_008566</name>
</gene>
<dbReference type="GO" id="GO:0009272">
    <property type="term" value="P:fungal-type cell wall biogenesis"/>
    <property type="evidence" value="ECO:0007669"/>
    <property type="project" value="UniProtKB-ARBA"/>
</dbReference>
<comment type="cofactor">
    <cofactor evidence="1">
        <name>Co(2+)</name>
        <dbReference type="ChEBI" id="CHEBI:48828"/>
    </cofactor>
</comment>
<dbReference type="InterPro" id="IPR002509">
    <property type="entry name" value="NODB_dom"/>
</dbReference>
<dbReference type="PANTHER" id="PTHR10587:SF137">
    <property type="entry name" value="4-DEOXY-4-FORMAMIDO-L-ARABINOSE-PHOSPHOUNDECAPRENOL DEFORMYLASE ARND-RELATED"/>
    <property type="match status" value="1"/>
</dbReference>
<dbReference type="InterPro" id="IPR050248">
    <property type="entry name" value="Polysacc_deacetylase_ArnD"/>
</dbReference>
<evidence type="ECO:0000256" key="5">
    <source>
        <dbReference type="ARBA" id="ARBA00048494"/>
    </source>
</evidence>
<sequence>MPRCCLPGLFRLPSKLRRRARRRRMTTLGALGALALLLLVPFWAVYRPPRALIAHFARRWPDVLWEVPVAPGNRVVALTIDDAPSEHTQDILAALNGAGAHATFFVIGGQVPGREETLADVVRSGSELGNHAMHDEPSRALPDDELAAQIEAVRDRIREAYAAAWRRDEGGDDDDSGNGGHRAVLLPPQYFRPGSGFFSDRMRRLLDRLGFRLVLGGVYPHDPQIASPWLNARHILSMVRPGAIIVCHDRRKWTAPMLRKVLPELKRRGYRVVSVTELLQEAAPSGGAGPSTDADSGAGTAP</sequence>
<dbReference type="Gene3D" id="3.20.20.370">
    <property type="entry name" value="Glycoside hydrolase/deacetylase"/>
    <property type="match status" value="1"/>
</dbReference>
<proteinExistence type="predicted"/>
<dbReference type="SUPFAM" id="SSF88713">
    <property type="entry name" value="Glycoside hydrolase/deacetylase"/>
    <property type="match status" value="1"/>
</dbReference>
<dbReference type="PANTHER" id="PTHR10587">
    <property type="entry name" value="GLYCOSYL TRANSFERASE-RELATED"/>
    <property type="match status" value="1"/>
</dbReference>
<keyword evidence="2" id="KW-0119">Carbohydrate metabolism</keyword>
<dbReference type="PROSITE" id="PS51677">
    <property type="entry name" value="NODB"/>
    <property type="match status" value="1"/>
</dbReference>
<dbReference type="AlphaFoldDB" id="A0AAN9UI12"/>
<comment type="catalytic activity">
    <reaction evidence="5">
        <text>[(1-&gt;4)-N-acetyl-beta-D-glucosaminyl](n) + n H2O = chitosan + n acetate</text>
        <dbReference type="Rhea" id="RHEA:10464"/>
        <dbReference type="Rhea" id="RHEA-COMP:9593"/>
        <dbReference type="Rhea" id="RHEA-COMP:9597"/>
        <dbReference type="ChEBI" id="CHEBI:15377"/>
        <dbReference type="ChEBI" id="CHEBI:17029"/>
        <dbReference type="ChEBI" id="CHEBI:30089"/>
        <dbReference type="ChEBI" id="CHEBI:57704"/>
        <dbReference type="EC" id="3.5.1.41"/>
    </reaction>
    <physiologicalReaction direction="left-to-right" evidence="5">
        <dbReference type="Rhea" id="RHEA:10465"/>
    </physiologicalReaction>
</comment>
<dbReference type="CDD" id="cd10958">
    <property type="entry name" value="CE4_NodB_like_2"/>
    <property type="match status" value="1"/>
</dbReference>
<comment type="caution">
    <text evidence="8">The sequence shown here is derived from an EMBL/GenBank/DDBJ whole genome shotgun (WGS) entry which is preliminary data.</text>
</comment>
<keyword evidence="9" id="KW-1185">Reference proteome</keyword>
<evidence type="ECO:0000256" key="3">
    <source>
        <dbReference type="ARBA" id="ARBA00023285"/>
    </source>
</evidence>
<evidence type="ECO:0000313" key="9">
    <source>
        <dbReference type="Proteomes" id="UP001320420"/>
    </source>
</evidence>
<evidence type="ECO:0000256" key="4">
    <source>
        <dbReference type="ARBA" id="ARBA00024056"/>
    </source>
</evidence>
<feature type="domain" description="NodB homology" evidence="7">
    <location>
        <begin position="74"/>
        <end position="273"/>
    </location>
</feature>
<feature type="region of interest" description="Disordered" evidence="6">
    <location>
        <begin position="282"/>
        <end position="302"/>
    </location>
</feature>
<evidence type="ECO:0000313" key="8">
    <source>
        <dbReference type="EMBL" id="KAK7748410.1"/>
    </source>
</evidence>
<evidence type="ECO:0000256" key="6">
    <source>
        <dbReference type="SAM" id="MobiDB-lite"/>
    </source>
</evidence>
<dbReference type="InterPro" id="IPR011330">
    <property type="entry name" value="Glyco_hydro/deAcase_b/a-brl"/>
</dbReference>
<dbReference type="GO" id="GO:0006032">
    <property type="term" value="P:chitin catabolic process"/>
    <property type="evidence" value="ECO:0007669"/>
    <property type="project" value="UniProtKB-KW"/>
</dbReference>
<reference evidence="8 9" key="1">
    <citation type="submission" date="2024-02" db="EMBL/GenBank/DDBJ databases">
        <title>De novo assembly and annotation of 12 fungi associated with fruit tree decline syndrome in Ontario, Canada.</title>
        <authorList>
            <person name="Sulman M."/>
            <person name="Ellouze W."/>
            <person name="Ilyukhin E."/>
        </authorList>
    </citation>
    <scope>NUCLEOTIDE SEQUENCE [LARGE SCALE GENOMIC DNA]</scope>
    <source>
        <strain evidence="8 9">M11/M66-122</strain>
    </source>
</reference>
<accession>A0AAN9UI12</accession>
<protein>
    <recommendedName>
        <fullName evidence="4">chitin deacetylase</fullName>
        <ecNumber evidence="4">3.5.1.41</ecNumber>
    </recommendedName>
</protein>
<keyword evidence="2" id="KW-0624">Polysaccharide degradation</keyword>
<organism evidence="8 9">
    <name type="scientific">Diatrype stigma</name>
    <dbReference type="NCBI Taxonomy" id="117547"/>
    <lineage>
        <taxon>Eukaryota</taxon>
        <taxon>Fungi</taxon>
        <taxon>Dikarya</taxon>
        <taxon>Ascomycota</taxon>
        <taxon>Pezizomycotina</taxon>
        <taxon>Sordariomycetes</taxon>
        <taxon>Xylariomycetidae</taxon>
        <taxon>Xylariales</taxon>
        <taxon>Diatrypaceae</taxon>
        <taxon>Diatrype</taxon>
    </lineage>
</organism>
<dbReference type="Pfam" id="PF01522">
    <property type="entry name" value="Polysacc_deac_1"/>
    <property type="match status" value="1"/>
</dbReference>
<name>A0AAN9UI12_9PEZI</name>
<dbReference type="EMBL" id="JAKJXP020000081">
    <property type="protein sequence ID" value="KAK7748410.1"/>
    <property type="molecule type" value="Genomic_DNA"/>
</dbReference>
<dbReference type="GO" id="GO:0005975">
    <property type="term" value="P:carbohydrate metabolic process"/>
    <property type="evidence" value="ECO:0007669"/>
    <property type="project" value="InterPro"/>
</dbReference>
<dbReference type="EC" id="3.5.1.41" evidence="4"/>
<evidence type="ECO:0000259" key="7">
    <source>
        <dbReference type="PROSITE" id="PS51677"/>
    </source>
</evidence>
<dbReference type="Proteomes" id="UP001320420">
    <property type="component" value="Unassembled WGS sequence"/>
</dbReference>
<evidence type="ECO:0000256" key="2">
    <source>
        <dbReference type="ARBA" id="ARBA00023024"/>
    </source>
</evidence>
<evidence type="ECO:0000256" key="1">
    <source>
        <dbReference type="ARBA" id="ARBA00001941"/>
    </source>
</evidence>
<keyword evidence="2" id="KW-0146">Chitin degradation</keyword>